<feature type="domain" description="Reverse transcriptase Ty1/copia-type" evidence="1">
    <location>
        <begin position="26"/>
        <end position="85"/>
    </location>
</feature>
<sequence length="161" mass="18356">MDLKTAFLNGDMEEEIYMEQPLGASIDAINETKNFLSSKFEMKDLGEVDVILGVRVTKIDKGYMLSQTHYVEKILKKFDCFDVAPLRTLCDPNKHLFNNNGTSVSQEEYAKVIGILMFPMNCTRPDISFGVSCLICYTHNPSGEHYNSLKHLLRYIRGSME</sequence>
<dbReference type="KEGG" id="soe:110777921"/>
<proteinExistence type="predicted"/>
<dbReference type="InterPro" id="IPR013103">
    <property type="entry name" value="RVT_2"/>
</dbReference>
<gene>
    <name evidence="3" type="primary">LOC110777921</name>
</gene>
<dbReference type="AlphaFoldDB" id="A0A9R0HWN7"/>
<evidence type="ECO:0000259" key="1">
    <source>
        <dbReference type="Pfam" id="PF07727"/>
    </source>
</evidence>
<dbReference type="GeneID" id="110777921"/>
<keyword evidence="2" id="KW-1185">Reference proteome</keyword>
<dbReference type="PANTHER" id="PTHR11439:SF521">
    <property type="entry name" value="RNA-DIRECTED DNA POLYMERASE"/>
    <property type="match status" value="1"/>
</dbReference>
<dbReference type="PANTHER" id="PTHR11439">
    <property type="entry name" value="GAG-POL-RELATED RETROTRANSPOSON"/>
    <property type="match status" value="1"/>
</dbReference>
<dbReference type="Pfam" id="PF07727">
    <property type="entry name" value="RVT_2"/>
    <property type="match status" value="1"/>
</dbReference>
<accession>A0A9R0HWN7</accession>
<reference evidence="3" key="2">
    <citation type="submission" date="2025-08" db="UniProtKB">
        <authorList>
            <consortium name="RefSeq"/>
        </authorList>
    </citation>
    <scope>IDENTIFICATION</scope>
    <source>
        <tissue evidence="3">Leaf</tissue>
    </source>
</reference>
<evidence type="ECO:0000313" key="2">
    <source>
        <dbReference type="Proteomes" id="UP000813463"/>
    </source>
</evidence>
<dbReference type="RefSeq" id="XP_021838191.1">
    <property type="nucleotide sequence ID" value="XM_021982499.1"/>
</dbReference>
<dbReference type="Proteomes" id="UP000813463">
    <property type="component" value="Chromosome 1"/>
</dbReference>
<reference evidence="2" key="1">
    <citation type="journal article" date="2021" name="Nat. Commun.">
        <title>Genomic analyses provide insights into spinach domestication and the genetic basis of agronomic traits.</title>
        <authorList>
            <person name="Cai X."/>
            <person name="Sun X."/>
            <person name="Xu C."/>
            <person name="Sun H."/>
            <person name="Wang X."/>
            <person name="Ge C."/>
            <person name="Zhang Z."/>
            <person name="Wang Q."/>
            <person name="Fei Z."/>
            <person name="Jiao C."/>
            <person name="Wang Q."/>
        </authorList>
    </citation>
    <scope>NUCLEOTIDE SEQUENCE [LARGE SCALE GENOMIC DNA]</scope>
    <source>
        <strain evidence="2">cv. Varoflay</strain>
    </source>
</reference>
<dbReference type="OrthoDB" id="1645289at2759"/>
<evidence type="ECO:0000313" key="3">
    <source>
        <dbReference type="RefSeq" id="XP_021838191.1"/>
    </source>
</evidence>
<name>A0A9R0HWN7_SPIOL</name>
<organism evidence="2 3">
    <name type="scientific">Spinacia oleracea</name>
    <name type="common">Spinach</name>
    <dbReference type="NCBI Taxonomy" id="3562"/>
    <lineage>
        <taxon>Eukaryota</taxon>
        <taxon>Viridiplantae</taxon>
        <taxon>Streptophyta</taxon>
        <taxon>Embryophyta</taxon>
        <taxon>Tracheophyta</taxon>
        <taxon>Spermatophyta</taxon>
        <taxon>Magnoliopsida</taxon>
        <taxon>eudicotyledons</taxon>
        <taxon>Gunneridae</taxon>
        <taxon>Pentapetalae</taxon>
        <taxon>Caryophyllales</taxon>
        <taxon>Chenopodiaceae</taxon>
        <taxon>Chenopodioideae</taxon>
        <taxon>Anserineae</taxon>
        <taxon>Spinacia</taxon>
    </lineage>
</organism>
<protein>
    <submittedName>
        <fullName evidence="3">Uncharacterized mitochondrial protein AtMg00810-like</fullName>
    </submittedName>
</protein>